<evidence type="ECO:0000256" key="7">
    <source>
        <dbReference type="ARBA" id="ARBA00022840"/>
    </source>
</evidence>
<evidence type="ECO:0000256" key="14">
    <source>
        <dbReference type="ARBA" id="ARBA00025153"/>
    </source>
</evidence>
<dbReference type="Gene3D" id="3.40.50.10260">
    <property type="entry name" value="YjeF N-terminal domain"/>
    <property type="match status" value="1"/>
</dbReference>
<dbReference type="EMBL" id="JADEYR010000001">
    <property type="protein sequence ID" value="MBE9402769.1"/>
    <property type="molecule type" value="Genomic_DNA"/>
</dbReference>
<comment type="function">
    <text evidence="17">Catalyzes the dehydration of the S-form of NAD(P)HX at the expense of ADP, which is converted to AMP. Together with NAD(P)HX epimerase, which catalyzes the epimerization of the S- and R-forms, the enzyme allows the repair of both epimers of NAD(P)HX, a damaged form of NAD(P)H that is a result of enzymatic or heat-dependent hydration.</text>
</comment>
<dbReference type="NCBIfam" id="TIGR00196">
    <property type="entry name" value="yjeF_cterm"/>
    <property type="match status" value="1"/>
</dbReference>
<keyword evidence="9 18" id="KW-0630">Potassium</keyword>
<dbReference type="SUPFAM" id="SSF53613">
    <property type="entry name" value="Ribokinase-like"/>
    <property type="match status" value="1"/>
</dbReference>
<evidence type="ECO:0000256" key="17">
    <source>
        <dbReference type="HAMAP-Rule" id="MF_01965"/>
    </source>
</evidence>
<evidence type="ECO:0000256" key="19">
    <source>
        <dbReference type="PIRNR" id="PIRNR017184"/>
    </source>
</evidence>
<sequence length="536" mass="54268">MIHGYEAETVRAAERPLLNAGEPLMQRAAHALAAHVRAELRARTGLVADADRAPGPPPHVLVLAGSGANGGDGLHAAAMLRRDGIRADGLATADACHQEGARALHAAGGTLHRLADLTEQQLGELIDGTCLVLDAILGIGGRPEVPGELRGILELIRHRGTPVIAVDLPSFLDATTGEAAELALPARSTVTFGAVKAGMLLPGGSALTGRTHLVDLGLADHLPPQPAVQRLQDEDVRRLWPRAGRDDSKYSRGVVAIAAGSTRYPGAAVLACSGAARAGAGMVRCLAPAPVLDLVLRTRPEVLGHPVPDGPAAPAAGSRAGGVDLADIGRTDALVVGPGLPGDDARARTVIGALRAGTDGEVRRGVIDAGGIDAIRRADRFSAEVVLTPHRGEAQRLARTLGIDPEQDAPALARALAGATGATVLMKGSVSVIAAPEAEVPLLAQDDATAYLATAGTGDVLAGILGTLLAAGLPGPHSAAIAALLHGRAGRLASHGGLVPLVALDVADRVPDALATILSGTEDQPHGAEPSSEGER</sequence>
<evidence type="ECO:0000313" key="23">
    <source>
        <dbReference type="Proteomes" id="UP000644727"/>
    </source>
</evidence>
<dbReference type="EC" id="4.2.1.136" evidence="19"/>
<dbReference type="SUPFAM" id="SSF64153">
    <property type="entry name" value="YjeF N-terminal domain-like"/>
    <property type="match status" value="1"/>
</dbReference>
<evidence type="ECO:0000256" key="3">
    <source>
        <dbReference type="ARBA" id="ARBA00006001"/>
    </source>
</evidence>
<dbReference type="Gene3D" id="3.40.1190.20">
    <property type="match status" value="1"/>
</dbReference>
<evidence type="ECO:0000256" key="6">
    <source>
        <dbReference type="ARBA" id="ARBA00022741"/>
    </source>
</evidence>
<feature type="binding site" evidence="17">
    <location>
        <position position="267"/>
    </location>
    <ligand>
        <name>(6S)-NADPHX</name>
        <dbReference type="ChEBI" id="CHEBI:64076"/>
    </ligand>
</feature>
<feature type="binding site" evidence="18">
    <location>
        <position position="170"/>
    </location>
    <ligand>
        <name>K(+)</name>
        <dbReference type="ChEBI" id="CHEBI:29103"/>
    </ligand>
</feature>
<accession>A0ABR9VX49</accession>
<keyword evidence="7 17" id="KW-0067">ATP-binding</keyword>
<feature type="binding site" evidence="18">
    <location>
        <begin position="68"/>
        <end position="72"/>
    </location>
    <ligand>
        <name>(6S)-NADPHX</name>
        <dbReference type="ChEBI" id="CHEBI:64076"/>
    </ligand>
</feature>
<evidence type="ECO:0000256" key="13">
    <source>
        <dbReference type="ARBA" id="ARBA00023268"/>
    </source>
</evidence>
<dbReference type="PROSITE" id="PS01050">
    <property type="entry name" value="YJEF_C_2"/>
    <property type="match status" value="1"/>
</dbReference>
<comment type="catalytic activity">
    <reaction evidence="1 18 19">
        <text>(6R)-NADHX = (6S)-NADHX</text>
        <dbReference type="Rhea" id="RHEA:32215"/>
        <dbReference type="ChEBI" id="CHEBI:64074"/>
        <dbReference type="ChEBI" id="CHEBI:64075"/>
        <dbReference type="EC" id="5.1.99.6"/>
    </reaction>
</comment>
<keyword evidence="23" id="KW-1185">Reference proteome</keyword>
<dbReference type="InterPro" id="IPR030677">
    <property type="entry name" value="Nnr"/>
</dbReference>
<feature type="binding site" evidence="17">
    <location>
        <position position="458"/>
    </location>
    <ligand>
        <name>AMP</name>
        <dbReference type="ChEBI" id="CHEBI:456215"/>
    </ligand>
</feature>
<protein>
    <recommendedName>
        <fullName evidence="19">Bifunctional NAD(P)H-hydrate repair enzyme</fullName>
    </recommendedName>
    <alternativeName>
        <fullName evidence="19">Nicotinamide nucleotide repair protein</fullName>
    </alternativeName>
    <domain>
        <recommendedName>
            <fullName evidence="19">ADP-dependent (S)-NAD(P)H-hydrate dehydratase</fullName>
            <ecNumber evidence="19">4.2.1.136</ecNumber>
        </recommendedName>
        <alternativeName>
            <fullName evidence="19">ADP-dependent NAD(P)HX dehydratase</fullName>
        </alternativeName>
    </domain>
    <domain>
        <recommendedName>
            <fullName evidence="19">NAD(P)H-hydrate epimerase</fullName>
            <ecNumber evidence="19">5.1.99.6</ecNumber>
        </recommendedName>
    </domain>
</protein>
<dbReference type="InterPro" id="IPR004443">
    <property type="entry name" value="YjeF_N_dom"/>
</dbReference>
<comment type="similarity">
    <text evidence="4 19">In the C-terminal section; belongs to the NnrD/CARKD family.</text>
</comment>
<gene>
    <name evidence="17" type="primary">nnrD</name>
    <name evidence="18" type="synonym">nnrE</name>
    <name evidence="22" type="ORF">IOE58_00620</name>
</gene>
<dbReference type="Pfam" id="PF01256">
    <property type="entry name" value="Carb_kinase"/>
    <property type="match status" value="1"/>
</dbReference>
<feature type="binding site" evidence="18">
    <location>
        <position position="69"/>
    </location>
    <ligand>
        <name>K(+)</name>
        <dbReference type="ChEBI" id="CHEBI:29103"/>
    </ligand>
</feature>
<keyword evidence="12 17" id="KW-0456">Lyase</keyword>
<keyword evidence="10 17" id="KW-0520">NAD</keyword>
<evidence type="ECO:0000313" key="22">
    <source>
        <dbReference type="EMBL" id="MBE9402769.1"/>
    </source>
</evidence>
<evidence type="ECO:0000259" key="21">
    <source>
        <dbReference type="PROSITE" id="PS51385"/>
    </source>
</evidence>
<comment type="caution">
    <text evidence="18">Lacks conserved residue(s) required for the propagation of feature annotation.</text>
</comment>
<feature type="binding site" evidence="18">
    <location>
        <position position="167"/>
    </location>
    <ligand>
        <name>(6S)-NADPHX</name>
        <dbReference type="ChEBI" id="CHEBI:64076"/>
    </ligand>
</feature>
<keyword evidence="13" id="KW-0511">Multifunctional enzyme</keyword>
<feature type="domain" description="YjeF N-terminal" evidence="21">
    <location>
        <begin position="10"/>
        <end position="224"/>
    </location>
</feature>
<comment type="catalytic activity">
    <reaction evidence="2 18 19">
        <text>(6R)-NADPHX = (6S)-NADPHX</text>
        <dbReference type="Rhea" id="RHEA:32227"/>
        <dbReference type="ChEBI" id="CHEBI:64076"/>
        <dbReference type="ChEBI" id="CHEBI:64077"/>
        <dbReference type="EC" id="5.1.99.6"/>
    </reaction>
</comment>
<feature type="binding site" evidence="18">
    <location>
        <begin position="138"/>
        <end position="144"/>
    </location>
    <ligand>
        <name>(6S)-NADPHX</name>
        <dbReference type="ChEBI" id="CHEBI:64076"/>
    </ligand>
</feature>
<evidence type="ECO:0000256" key="15">
    <source>
        <dbReference type="ARBA" id="ARBA00048238"/>
    </source>
</evidence>
<dbReference type="InterPro" id="IPR029056">
    <property type="entry name" value="Ribokinase-like"/>
</dbReference>
<comment type="caution">
    <text evidence="22">The sequence shown here is derived from an EMBL/GenBank/DDBJ whole genome shotgun (WGS) entry which is preliminary data.</text>
</comment>
<comment type="function">
    <text evidence="14 19">Bifunctional enzyme that catalyzes the epimerization of the S- and R-forms of NAD(P)HX and the dehydration of the S-form of NAD(P)HX at the expense of ADP, which is converted to AMP. This allows the repair of both epimers of NAD(P)HX, a damaged form of NAD(P)H that is a result of enzymatic or heat-dependent hydration.</text>
</comment>
<dbReference type="InterPro" id="IPR036652">
    <property type="entry name" value="YjeF_N_dom_sf"/>
</dbReference>
<evidence type="ECO:0000256" key="9">
    <source>
        <dbReference type="ARBA" id="ARBA00022958"/>
    </source>
</evidence>
<comment type="function">
    <text evidence="18">Catalyzes the epimerization of the S- and R-forms of NAD(P)HX, a damaged form of NAD(P)H that is a result of enzymatic or heat-dependent hydration. This is a prerequisite for the S-specific NAD(P)H-hydrate dehydratase to allow the repair of both epimers of NAD(P)HX.</text>
</comment>
<feature type="binding site" evidence="17">
    <location>
        <position position="390"/>
    </location>
    <ligand>
        <name>(6S)-NADPHX</name>
        <dbReference type="ChEBI" id="CHEBI:64076"/>
    </ligand>
</feature>
<organism evidence="22 23">
    <name type="scientific">Brachybacterium epidermidis</name>
    <dbReference type="NCBI Taxonomy" id="2781983"/>
    <lineage>
        <taxon>Bacteria</taxon>
        <taxon>Bacillati</taxon>
        <taxon>Actinomycetota</taxon>
        <taxon>Actinomycetes</taxon>
        <taxon>Micrococcales</taxon>
        <taxon>Dermabacteraceae</taxon>
        <taxon>Brachybacterium</taxon>
    </lineage>
</organism>
<keyword evidence="5 18" id="KW-0479">Metal-binding</keyword>
<feature type="binding site" evidence="18">
    <location>
        <position position="134"/>
    </location>
    <ligand>
        <name>K(+)</name>
        <dbReference type="ChEBI" id="CHEBI:29103"/>
    </ligand>
</feature>
<dbReference type="PROSITE" id="PS51383">
    <property type="entry name" value="YJEF_C_3"/>
    <property type="match status" value="1"/>
</dbReference>
<dbReference type="Proteomes" id="UP000644727">
    <property type="component" value="Unassembled WGS sequence"/>
</dbReference>
<dbReference type="HAMAP" id="MF_01966">
    <property type="entry name" value="NADHX_epimerase"/>
    <property type="match status" value="1"/>
</dbReference>
<dbReference type="PIRSF" id="PIRSF017184">
    <property type="entry name" value="Nnr"/>
    <property type="match status" value="1"/>
</dbReference>
<reference evidence="22 23" key="1">
    <citation type="submission" date="2020-10" db="EMBL/GenBank/DDBJ databases">
        <title>Draft genome and description of Brachybacterium epidermidis sp nov.</title>
        <authorList>
            <person name="Boxberger M."/>
            <person name="La Scola B."/>
        </authorList>
    </citation>
    <scope>NUCLEOTIDE SEQUENCE [LARGE SCALE GENOMIC DNA]</scope>
    <source>
        <strain evidence="22 23">Marseille-Q2903</strain>
    </source>
</reference>
<keyword evidence="11 18" id="KW-0413">Isomerase</keyword>
<dbReference type="PANTHER" id="PTHR12592">
    <property type="entry name" value="ATP-DEPENDENT (S)-NAD(P)H-HYDRATE DEHYDRATASE FAMILY MEMBER"/>
    <property type="match status" value="1"/>
</dbReference>
<comment type="catalytic activity">
    <reaction evidence="16 17 19">
        <text>(6S)-NADPHX + ADP = AMP + phosphate + NADPH + H(+)</text>
        <dbReference type="Rhea" id="RHEA:32235"/>
        <dbReference type="ChEBI" id="CHEBI:15378"/>
        <dbReference type="ChEBI" id="CHEBI:43474"/>
        <dbReference type="ChEBI" id="CHEBI:57783"/>
        <dbReference type="ChEBI" id="CHEBI:64076"/>
        <dbReference type="ChEBI" id="CHEBI:456215"/>
        <dbReference type="ChEBI" id="CHEBI:456216"/>
        <dbReference type="EC" id="4.2.1.136"/>
    </reaction>
</comment>
<dbReference type="InterPro" id="IPR000631">
    <property type="entry name" value="CARKD"/>
</dbReference>
<keyword evidence="8 17" id="KW-0521">NADP</keyword>
<comment type="similarity">
    <text evidence="3 19">In the N-terminal section; belongs to the NnrE/AIBP family.</text>
</comment>
<comment type="catalytic activity">
    <reaction evidence="15 17 19">
        <text>(6S)-NADHX + ADP = AMP + phosphate + NADH + H(+)</text>
        <dbReference type="Rhea" id="RHEA:32223"/>
        <dbReference type="ChEBI" id="CHEBI:15378"/>
        <dbReference type="ChEBI" id="CHEBI:43474"/>
        <dbReference type="ChEBI" id="CHEBI:57945"/>
        <dbReference type="ChEBI" id="CHEBI:64074"/>
        <dbReference type="ChEBI" id="CHEBI:456215"/>
        <dbReference type="ChEBI" id="CHEBI:456216"/>
        <dbReference type="EC" id="4.2.1.136"/>
    </reaction>
</comment>
<evidence type="ECO:0000256" key="16">
    <source>
        <dbReference type="ARBA" id="ARBA00049209"/>
    </source>
</evidence>
<dbReference type="InterPro" id="IPR017953">
    <property type="entry name" value="Carbohydrate_kinase_pred_CS"/>
</dbReference>
<keyword evidence="6 17" id="KW-0547">Nucleotide-binding</keyword>
<comment type="similarity">
    <text evidence="17">Belongs to the NnrD/CARKD family.</text>
</comment>
<dbReference type="HAMAP" id="MF_01965">
    <property type="entry name" value="NADHX_dehydratase"/>
    <property type="match status" value="1"/>
</dbReference>
<comment type="cofactor">
    <cofactor evidence="17">
        <name>Mg(2+)</name>
        <dbReference type="ChEBI" id="CHEBI:18420"/>
    </cofactor>
</comment>
<proteinExistence type="inferred from homology"/>
<evidence type="ECO:0000256" key="8">
    <source>
        <dbReference type="ARBA" id="ARBA00022857"/>
    </source>
</evidence>
<comment type="subunit">
    <text evidence="17">Homotetramer.</text>
</comment>
<comment type="similarity">
    <text evidence="18">Belongs to the NnrE/AIBP family.</text>
</comment>
<dbReference type="PANTHER" id="PTHR12592:SF0">
    <property type="entry name" value="ATP-DEPENDENT (S)-NAD(P)H-HYDRATE DEHYDRATASE"/>
    <property type="match status" value="1"/>
</dbReference>
<evidence type="ECO:0000256" key="5">
    <source>
        <dbReference type="ARBA" id="ARBA00022723"/>
    </source>
</evidence>
<evidence type="ECO:0000256" key="10">
    <source>
        <dbReference type="ARBA" id="ARBA00023027"/>
    </source>
</evidence>
<dbReference type="RefSeq" id="WP_193864473.1">
    <property type="nucleotide sequence ID" value="NZ_JADEYR010000001.1"/>
</dbReference>
<feature type="domain" description="YjeF C-terminal" evidence="20">
    <location>
        <begin position="232"/>
        <end position="517"/>
    </location>
</feature>
<feature type="binding site" evidence="17">
    <location>
        <position position="459"/>
    </location>
    <ligand>
        <name>(6S)-NADPHX</name>
        <dbReference type="ChEBI" id="CHEBI:64076"/>
    </ligand>
</feature>
<dbReference type="Pfam" id="PF03853">
    <property type="entry name" value="YjeF_N"/>
    <property type="match status" value="1"/>
</dbReference>
<evidence type="ECO:0000256" key="12">
    <source>
        <dbReference type="ARBA" id="ARBA00023239"/>
    </source>
</evidence>
<evidence type="ECO:0000256" key="1">
    <source>
        <dbReference type="ARBA" id="ARBA00000013"/>
    </source>
</evidence>
<comment type="cofactor">
    <cofactor evidence="18 19">
        <name>K(+)</name>
        <dbReference type="ChEBI" id="CHEBI:29103"/>
    </cofactor>
    <text evidence="18 19">Binds 1 potassium ion per subunit.</text>
</comment>
<dbReference type="CDD" id="cd01171">
    <property type="entry name" value="YXKO-related"/>
    <property type="match status" value="1"/>
</dbReference>
<dbReference type="EC" id="5.1.99.6" evidence="19"/>
<feature type="binding site" evidence="17">
    <location>
        <position position="339"/>
    </location>
    <ligand>
        <name>(6S)-NADPHX</name>
        <dbReference type="ChEBI" id="CHEBI:64076"/>
    </ligand>
</feature>
<evidence type="ECO:0000256" key="18">
    <source>
        <dbReference type="HAMAP-Rule" id="MF_01966"/>
    </source>
</evidence>
<evidence type="ECO:0000256" key="11">
    <source>
        <dbReference type="ARBA" id="ARBA00023235"/>
    </source>
</evidence>
<evidence type="ECO:0000256" key="4">
    <source>
        <dbReference type="ARBA" id="ARBA00009524"/>
    </source>
</evidence>
<evidence type="ECO:0000259" key="20">
    <source>
        <dbReference type="PROSITE" id="PS51383"/>
    </source>
</evidence>
<dbReference type="PROSITE" id="PS51385">
    <property type="entry name" value="YJEF_N"/>
    <property type="match status" value="1"/>
</dbReference>
<evidence type="ECO:0000256" key="2">
    <source>
        <dbReference type="ARBA" id="ARBA00000909"/>
    </source>
</evidence>
<name>A0ABR9VX49_9MICO</name>
<feature type="binding site" evidence="17">
    <location>
        <begin position="427"/>
        <end position="431"/>
    </location>
    <ligand>
        <name>AMP</name>
        <dbReference type="ChEBI" id="CHEBI:456215"/>
    </ligand>
</feature>